<dbReference type="InterPro" id="IPR006689">
    <property type="entry name" value="Small_GTPase_ARF/SAR"/>
</dbReference>
<name>A0AAX4P8W2_9CHLO</name>
<dbReference type="FunFam" id="3.40.50.300:FF:001166">
    <property type="entry name" value="ADP-ribosylation factor D"/>
    <property type="match status" value="1"/>
</dbReference>
<dbReference type="Pfam" id="PF00025">
    <property type="entry name" value="Arf"/>
    <property type="match status" value="1"/>
</dbReference>
<keyword evidence="10" id="KW-1185">Reference proteome</keyword>
<dbReference type="InterPro" id="IPR027417">
    <property type="entry name" value="P-loop_NTPase"/>
</dbReference>
<keyword evidence="4" id="KW-0813">Transport</keyword>
<dbReference type="EMBL" id="CP151505">
    <property type="protein sequence ID" value="WZN62296.1"/>
    <property type="molecule type" value="Genomic_DNA"/>
</dbReference>
<proteinExistence type="inferred from homology"/>
<dbReference type="SMART" id="SM00178">
    <property type="entry name" value="SAR"/>
    <property type="match status" value="1"/>
</dbReference>
<keyword evidence="2" id="KW-0449">Lipoprotein</keyword>
<evidence type="ECO:0000313" key="9">
    <source>
        <dbReference type="EMBL" id="WZN62296.1"/>
    </source>
</evidence>
<evidence type="ECO:0000256" key="8">
    <source>
        <dbReference type="RuleBase" id="RU003925"/>
    </source>
</evidence>
<evidence type="ECO:0000256" key="6">
    <source>
        <dbReference type="PIRSR" id="PIRSR606689-1"/>
    </source>
</evidence>
<feature type="binding site" evidence="6">
    <location>
        <position position="71"/>
    </location>
    <ligand>
        <name>GTP</name>
        <dbReference type="ChEBI" id="CHEBI:37565"/>
    </ligand>
</feature>
<dbReference type="GO" id="GO:0046872">
    <property type="term" value="F:metal ion binding"/>
    <property type="evidence" value="ECO:0007669"/>
    <property type="project" value="UniProtKB-KW"/>
</dbReference>
<dbReference type="NCBIfam" id="TIGR00231">
    <property type="entry name" value="small_GTP"/>
    <property type="match status" value="1"/>
</dbReference>
<gene>
    <name evidence="9" type="ORF">HKI87_05g38320</name>
</gene>
<evidence type="ECO:0000256" key="1">
    <source>
        <dbReference type="ARBA" id="ARBA00010290"/>
    </source>
</evidence>
<feature type="binding site" evidence="7">
    <location>
        <position position="49"/>
    </location>
    <ligand>
        <name>Mg(2+)</name>
        <dbReference type="ChEBI" id="CHEBI:18420"/>
    </ligand>
</feature>
<feature type="binding site" evidence="6">
    <location>
        <begin position="24"/>
        <end position="31"/>
    </location>
    <ligand>
        <name>GTP</name>
        <dbReference type="ChEBI" id="CHEBI:37565"/>
    </ligand>
</feature>
<protein>
    <submittedName>
        <fullName evidence="9">ADP-ribosylation factor-like GTPAse</fullName>
    </submittedName>
</protein>
<feature type="binding site" evidence="6">
    <location>
        <begin position="127"/>
        <end position="130"/>
    </location>
    <ligand>
        <name>GTP</name>
        <dbReference type="ChEBI" id="CHEBI:37565"/>
    </ligand>
</feature>
<evidence type="ECO:0000256" key="4">
    <source>
        <dbReference type="ARBA" id="ARBA00022892"/>
    </source>
</evidence>
<dbReference type="GO" id="GO:0003924">
    <property type="term" value="F:GTPase activity"/>
    <property type="evidence" value="ECO:0007669"/>
    <property type="project" value="InterPro"/>
</dbReference>
<dbReference type="PANTHER" id="PTHR11711">
    <property type="entry name" value="ADP RIBOSYLATION FACTOR-RELATED"/>
    <property type="match status" value="1"/>
</dbReference>
<accession>A0AAX4P8W2</accession>
<comment type="similarity">
    <text evidence="1 8">Belongs to the small GTPase superfamily. Arf family.</text>
</comment>
<dbReference type="AlphaFoldDB" id="A0AAX4P8W2"/>
<evidence type="ECO:0000313" key="10">
    <source>
        <dbReference type="Proteomes" id="UP001472866"/>
    </source>
</evidence>
<keyword evidence="4" id="KW-0931">ER-Golgi transport</keyword>
<evidence type="ECO:0000256" key="3">
    <source>
        <dbReference type="ARBA" id="ARBA00022741"/>
    </source>
</evidence>
<dbReference type="InterPro" id="IPR024156">
    <property type="entry name" value="Small_GTPase_ARF"/>
</dbReference>
<dbReference type="SUPFAM" id="SSF52540">
    <property type="entry name" value="P-loop containing nucleoside triphosphate hydrolases"/>
    <property type="match status" value="1"/>
</dbReference>
<keyword evidence="2" id="KW-0519">Myristate</keyword>
<dbReference type="GO" id="GO:0016192">
    <property type="term" value="P:vesicle-mediated transport"/>
    <property type="evidence" value="ECO:0007669"/>
    <property type="project" value="UniProtKB-KW"/>
</dbReference>
<dbReference type="PROSITE" id="PS51419">
    <property type="entry name" value="RAB"/>
    <property type="match status" value="1"/>
</dbReference>
<dbReference type="PROSITE" id="PS51417">
    <property type="entry name" value="ARF"/>
    <property type="match status" value="1"/>
</dbReference>
<keyword evidence="5 6" id="KW-0342">GTP-binding</keyword>
<feature type="binding site" evidence="7">
    <location>
        <position position="31"/>
    </location>
    <ligand>
        <name>Mg(2+)</name>
        <dbReference type="ChEBI" id="CHEBI:18420"/>
    </ligand>
</feature>
<dbReference type="SMART" id="SM00177">
    <property type="entry name" value="ARF"/>
    <property type="match status" value="1"/>
</dbReference>
<keyword evidence="7" id="KW-0460">Magnesium</keyword>
<dbReference type="PRINTS" id="PR00328">
    <property type="entry name" value="SAR1GTPBP"/>
</dbReference>
<dbReference type="Gene3D" id="3.40.50.300">
    <property type="entry name" value="P-loop containing nucleotide triphosphate hydrolases"/>
    <property type="match status" value="1"/>
</dbReference>
<keyword evidence="3 6" id="KW-0547">Nucleotide-binding</keyword>
<dbReference type="Proteomes" id="UP001472866">
    <property type="component" value="Chromosome 05"/>
</dbReference>
<keyword evidence="7" id="KW-0479">Metal-binding</keyword>
<dbReference type="SMART" id="SM00175">
    <property type="entry name" value="RAB"/>
    <property type="match status" value="1"/>
</dbReference>
<evidence type="ECO:0000256" key="5">
    <source>
        <dbReference type="ARBA" id="ARBA00023134"/>
    </source>
</evidence>
<reference evidence="9 10" key="1">
    <citation type="submission" date="2024-03" db="EMBL/GenBank/DDBJ databases">
        <title>Complete genome sequence of the green alga Chloropicon roscoffensis RCC1871.</title>
        <authorList>
            <person name="Lemieux C."/>
            <person name="Pombert J.-F."/>
            <person name="Otis C."/>
            <person name="Turmel M."/>
        </authorList>
    </citation>
    <scope>NUCLEOTIDE SEQUENCE [LARGE SCALE GENOMIC DNA]</scope>
    <source>
        <strain evidence="9 10">RCC1871</strain>
    </source>
</reference>
<dbReference type="InterPro" id="IPR005225">
    <property type="entry name" value="Small_GTP-bd"/>
</dbReference>
<dbReference type="GO" id="GO:0005525">
    <property type="term" value="F:GTP binding"/>
    <property type="evidence" value="ECO:0007669"/>
    <property type="project" value="UniProtKB-KW"/>
</dbReference>
<evidence type="ECO:0000256" key="2">
    <source>
        <dbReference type="ARBA" id="ARBA00022707"/>
    </source>
</evidence>
<evidence type="ECO:0000256" key="7">
    <source>
        <dbReference type="PIRSR" id="PIRSR606689-2"/>
    </source>
</evidence>
<sequence length="182" mass="20386">MGFLSKLLSLFGGGSKQVKILVVGLDNSGKSTIIHKLKPNAEKKTSVPTVGFNMEAFEKGSLRFNVFDMSGANKYRSLWEKYYKDAEAVVFVVDTSDKFRMCVVKDELERMLSHAELEKVPILFFANKKDLMNAMSPVECAKYLELETIKDHAWQIVHSNGLTGEGLSTGIDWLAQSLSKKK</sequence>
<organism evidence="9 10">
    <name type="scientific">Chloropicon roscoffensis</name>
    <dbReference type="NCBI Taxonomy" id="1461544"/>
    <lineage>
        <taxon>Eukaryota</taxon>
        <taxon>Viridiplantae</taxon>
        <taxon>Chlorophyta</taxon>
        <taxon>Chloropicophyceae</taxon>
        <taxon>Chloropicales</taxon>
        <taxon>Chloropicaceae</taxon>
        <taxon>Chloropicon</taxon>
    </lineage>
</organism>